<accession>A0A2N9J600</accession>
<feature type="compositionally biased region" description="Basic and acidic residues" evidence="1">
    <location>
        <begin position="65"/>
        <end position="74"/>
    </location>
</feature>
<name>A0A2N9J600_FAGSY</name>
<evidence type="ECO:0000256" key="1">
    <source>
        <dbReference type="SAM" id="MobiDB-lite"/>
    </source>
</evidence>
<feature type="region of interest" description="Disordered" evidence="1">
    <location>
        <begin position="65"/>
        <end position="112"/>
    </location>
</feature>
<gene>
    <name evidence="2" type="ORF">FSB_LOCUS60130</name>
</gene>
<dbReference type="PANTHER" id="PTHR48475:SF2">
    <property type="entry name" value="RIBONUCLEASE H"/>
    <property type="match status" value="1"/>
</dbReference>
<reference evidence="2" key="1">
    <citation type="submission" date="2018-02" db="EMBL/GenBank/DDBJ databases">
        <authorList>
            <person name="Cohen D.B."/>
            <person name="Kent A.D."/>
        </authorList>
    </citation>
    <scope>NUCLEOTIDE SEQUENCE</scope>
</reference>
<dbReference type="EMBL" id="OIVN01006394">
    <property type="protein sequence ID" value="SPD32248.1"/>
    <property type="molecule type" value="Genomic_DNA"/>
</dbReference>
<evidence type="ECO:0008006" key="3">
    <source>
        <dbReference type="Google" id="ProtNLM"/>
    </source>
</evidence>
<organism evidence="2">
    <name type="scientific">Fagus sylvatica</name>
    <name type="common">Beechnut</name>
    <dbReference type="NCBI Taxonomy" id="28930"/>
    <lineage>
        <taxon>Eukaryota</taxon>
        <taxon>Viridiplantae</taxon>
        <taxon>Streptophyta</taxon>
        <taxon>Embryophyta</taxon>
        <taxon>Tracheophyta</taxon>
        <taxon>Spermatophyta</taxon>
        <taxon>Magnoliopsida</taxon>
        <taxon>eudicotyledons</taxon>
        <taxon>Gunneridae</taxon>
        <taxon>Pentapetalae</taxon>
        <taxon>rosids</taxon>
        <taxon>fabids</taxon>
        <taxon>Fagales</taxon>
        <taxon>Fagaceae</taxon>
        <taxon>Fagus</taxon>
    </lineage>
</organism>
<protein>
    <recommendedName>
        <fullName evidence="3">Reverse transcriptase domain-containing protein</fullName>
    </recommendedName>
</protein>
<dbReference type="PANTHER" id="PTHR48475">
    <property type="entry name" value="RIBONUCLEASE H"/>
    <property type="match status" value="1"/>
</dbReference>
<dbReference type="AlphaFoldDB" id="A0A2N9J600"/>
<sequence>MAPISIKGLRSKDPLLQACGFYKPFEVDLYDSYAYEHKSPNIEDCFALKKKIKELIKQGRLQRFLGRDRREDRPPVAYHQRPPTRSASQAPTRGDSHDNWRVEGGTSHSSRKAYARQIHDVLVTQKTGKIPRLEDLPITFTEEDARKVFHPHDNALVVSLEIAGYSKRCVLVDNGKIGLTTLRTTFHKEENEGQLRLNLDLLDETKEKVAQRITLYQGKVARYYNTKVKLQRFEVGDRVLRKVTQATKDSSQGKLSPNWEDPYKVVQYYKRGTYHLEDRHGKKLPHPWNAEHLKKYYP</sequence>
<evidence type="ECO:0000313" key="2">
    <source>
        <dbReference type="EMBL" id="SPD32248.1"/>
    </source>
</evidence>
<proteinExistence type="predicted"/>